<dbReference type="Proteomes" id="UP000469185">
    <property type="component" value="Unassembled WGS sequence"/>
</dbReference>
<organism evidence="1 2">
    <name type="scientific">Phytoactinopolyspora alkaliphila</name>
    <dbReference type="NCBI Taxonomy" id="1783498"/>
    <lineage>
        <taxon>Bacteria</taxon>
        <taxon>Bacillati</taxon>
        <taxon>Actinomycetota</taxon>
        <taxon>Actinomycetes</taxon>
        <taxon>Jiangellales</taxon>
        <taxon>Jiangellaceae</taxon>
        <taxon>Phytoactinopolyspora</taxon>
    </lineage>
</organism>
<protein>
    <submittedName>
        <fullName evidence="1">Uncharacterized protein</fullName>
    </submittedName>
</protein>
<name>A0A6N9YQP8_9ACTN</name>
<dbReference type="EMBL" id="JAAGOB010000010">
    <property type="protein sequence ID" value="NED97294.1"/>
    <property type="molecule type" value="Genomic_DNA"/>
</dbReference>
<proteinExistence type="predicted"/>
<reference evidence="1 2" key="1">
    <citation type="submission" date="2020-02" db="EMBL/GenBank/DDBJ databases">
        <authorList>
            <person name="Li X.-J."/>
            <person name="Feng X.-M."/>
        </authorList>
    </citation>
    <scope>NUCLEOTIDE SEQUENCE [LARGE SCALE GENOMIC DNA]</scope>
    <source>
        <strain evidence="1 2">CGMCC 4.7225</strain>
    </source>
</reference>
<evidence type="ECO:0000313" key="2">
    <source>
        <dbReference type="Proteomes" id="UP000469185"/>
    </source>
</evidence>
<dbReference type="AlphaFoldDB" id="A0A6N9YQP8"/>
<accession>A0A6N9YQP8</accession>
<sequence>MATKRVFIVHDEFGQIVSISRPAEGVDVEVLSDSGHSVFETDVDEDSISELVNTHRVDVSRRTLARY</sequence>
<comment type="caution">
    <text evidence="1">The sequence shown here is derived from an EMBL/GenBank/DDBJ whole genome shotgun (WGS) entry which is preliminary data.</text>
</comment>
<gene>
    <name evidence="1" type="ORF">G1H11_18510</name>
</gene>
<dbReference type="RefSeq" id="WP_163820068.1">
    <property type="nucleotide sequence ID" value="NZ_JAAGOB010000010.1"/>
</dbReference>
<evidence type="ECO:0000313" key="1">
    <source>
        <dbReference type="EMBL" id="NED97294.1"/>
    </source>
</evidence>
<keyword evidence="2" id="KW-1185">Reference proteome</keyword>